<evidence type="ECO:0000313" key="2">
    <source>
        <dbReference type="Proteomes" id="UP000663850"/>
    </source>
</evidence>
<sequence>MSINEGLNFIQCANDEGNFVGTGPVPRIWPPYPSPLRHLTENWKDRFDVKSLGGDKYTLKVKSLDLYVGYDNDLVKLIPRVTHPKPGALKQPAMGSTPLSILILTNVGRPLTTRTVVR</sequence>
<gene>
    <name evidence="1" type="ORF">RDB_LOCUS81461</name>
</gene>
<reference evidence="1" key="1">
    <citation type="submission" date="2021-01" db="EMBL/GenBank/DDBJ databases">
        <authorList>
            <person name="Kaushik A."/>
        </authorList>
    </citation>
    <scope>NUCLEOTIDE SEQUENCE</scope>
    <source>
        <strain evidence="1">Type strain: AG8-Rh-89/</strain>
    </source>
</reference>
<dbReference type="AlphaFoldDB" id="A0A8H3CM22"/>
<evidence type="ECO:0000313" key="1">
    <source>
        <dbReference type="EMBL" id="CAE6487712.1"/>
    </source>
</evidence>
<proteinExistence type="predicted"/>
<accession>A0A8H3CM22</accession>
<organism evidence="1 2">
    <name type="scientific">Rhizoctonia solani</name>
    <dbReference type="NCBI Taxonomy" id="456999"/>
    <lineage>
        <taxon>Eukaryota</taxon>
        <taxon>Fungi</taxon>
        <taxon>Dikarya</taxon>
        <taxon>Basidiomycota</taxon>
        <taxon>Agaricomycotina</taxon>
        <taxon>Agaricomycetes</taxon>
        <taxon>Cantharellales</taxon>
        <taxon>Ceratobasidiaceae</taxon>
        <taxon>Rhizoctonia</taxon>
    </lineage>
</organism>
<dbReference type="EMBL" id="CAJMWZ010004285">
    <property type="protein sequence ID" value="CAE6487712.1"/>
    <property type="molecule type" value="Genomic_DNA"/>
</dbReference>
<dbReference type="Proteomes" id="UP000663850">
    <property type="component" value="Unassembled WGS sequence"/>
</dbReference>
<protein>
    <submittedName>
        <fullName evidence="1">Uncharacterized protein</fullName>
    </submittedName>
</protein>
<comment type="caution">
    <text evidence="1">The sequence shown here is derived from an EMBL/GenBank/DDBJ whole genome shotgun (WGS) entry which is preliminary data.</text>
</comment>
<name>A0A8H3CM22_9AGAM</name>